<dbReference type="PRINTS" id="PR00411">
    <property type="entry name" value="PNDRDTASEI"/>
</dbReference>
<evidence type="ECO:0000313" key="18">
    <source>
        <dbReference type="Proteomes" id="UP001597100"/>
    </source>
</evidence>
<organism evidence="17 18">
    <name type="scientific">Salinimicrobium gaetbulicola</name>
    <dbReference type="NCBI Taxonomy" id="999702"/>
    <lineage>
        <taxon>Bacteria</taxon>
        <taxon>Pseudomonadati</taxon>
        <taxon>Bacteroidota</taxon>
        <taxon>Flavobacteriia</taxon>
        <taxon>Flavobacteriales</taxon>
        <taxon>Flavobacteriaceae</taxon>
        <taxon>Salinimicrobium</taxon>
    </lineage>
</organism>
<dbReference type="EMBL" id="JBHTJP010000002">
    <property type="protein sequence ID" value="MFD0975334.1"/>
    <property type="molecule type" value="Genomic_DNA"/>
</dbReference>
<dbReference type="InterPro" id="IPR007867">
    <property type="entry name" value="GMC_OxRtase_C"/>
</dbReference>
<evidence type="ECO:0000259" key="16">
    <source>
        <dbReference type="Pfam" id="PF05199"/>
    </source>
</evidence>
<dbReference type="EC" id="1.1.3.6" evidence="13"/>
<evidence type="ECO:0000256" key="13">
    <source>
        <dbReference type="ARBA" id="ARBA00049723"/>
    </source>
</evidence>
<dbReference type="PANTHER" id="PTHR47470:SF1">
    <property type="entry name" value="FAD-DEPENDENT OXIDOREDUCTASE 2 FAD BINDING DOMAIN-CONTAINING PROTEIN"/>
    <property type="match status" value="1"/>
</dbReference>
<dbReference type="InterPro" id="IPR036188">
    <property type="entry name" value="FAD/NAD-bd_sf"/>
</dbReference>
<evidence type="ECO:0000256" key="9">
    <source>
        <dbReference type="ARBA" id="ARBA00023221"/>
    </source>
</evidence>
<proteinExistence type="inferred from homology"/>
<dbReference type="EC" id="5.3.3.1" evidence="11"/>
<protein>
    <recommendedName>
        <fullName evidence="14">Cholesterol oxidase</fullName>
        <ecNumber evidence="13">1.1.3.6</ecNumber>
        <ecNumber evidence="11">5.3.3.1</ecNumber>
    </recommendedName>
    <alternativeName>
        <fullName evidence="15">Cholesterol isomerase</fullName>
    </alternativeName>
</protein>
<comment type="similarity">
    <text evidence="2">Belongs to the GMC oxidoreductase family.</text>
</comment>
<evidence type="ECO:0000313" key="17">
    <source>
        <dbReference type="EMBL" id="MFD0975334.1"/>
    </source>
</evidence>
<evidence type="ECO:0000256" key="5">
    <source>
        <dbReference type="ARBA" id="ARBA00022827"/>
    </source>
</evidence>
<keyword evidence="18" id="KW-1185">Reference proteome</keyword>
<dbReference type="InterPro" id="IPR052542">
    <property type="entry name" value="Cholesterol_Oxidase"/>
</dbReference>
<evidence type="ECO:0000256" key="7">
    <source>
        <dbReference type="ARBA" id="ARBA00023098"/>
    </source>
</evidence>
<keyword evidence="7" id="KW-0443">Lipid metabolism</keyword>
<evidence type="ECO:0000256" key="10">
    <source>
        <dbReference type="ARBA" id="ARBA00023235"/>
    </source>
</evidence>
<evidence type="ECO:0000256" key="1">
    <source>
        <dbReference type="ARBA" id="ARBA00001974"/>
    </source>
</evidence>
<dbReference type="Pfam" id="PF05199">
    <property type="entry name" value="GMC_oxred_C"/>
    <property type="match status" value="1"/>
</dbReference>
<name>A0ABW3IBE8_9FLAO</name>
<keyword evidence="4" id="KW-0285">Flavoprotein</keyword>
<reference evidence="18" key="1">
    <citation type="journal article" date="2019" name="Int. J. Syst. Evol. Microbiol.">
        <title>The Global Catalogue of Microorganisms (GCM) 10K type strain sequencing project: providing services to taxonomists for standard genome sequencing and annotation.</title>
        <authorList>
            <consortium name="The Broad Institute Genomics Platform"/>
            <consortium name="The Broad Institute Genome Sequencing Center for Infectious Disease"/>
            <person name="Wu L."/>
            <person name="Ma J."/>
        </authorList>
    </citation>
    <scope>NUCLEOTIDE SEQUENCE [LARGE SCALE GENOMIC DNA]</scope>
    <source>
        <strain evidence="18">CCUG 60898</strain>
    </source>
</reference>
<gene>
    <name evidence="17" type="ORF">ACFQ1G_00885</name>
</gene>
<comment type="caution">
    <text evidence="17">The sequence shown here is derived from an EMBL/GenBank/DDBJ whole genome shotgun (WGS) entry which is preliminary data.</text>
</comment>
<keyword evidence="9" id="KW-0753">Steroid metabolism</keyword>
<comment type="cofactor">
    <cofactor evidence="1">
        <name>FAD</name>
        <dbReference type="ChEBI" id="CHEBI:57692"/>
    </cofactor>
</comment>
<keyword evidence="8" id="KW-1207">Sterol metabolism</keyword>
<keyword evidence="10" id="KW-0413">Isomerase</keyword>
<dbReference type="Proteomes" id="UP001597100">
    <property type="component" value="Unassembled WGS sequence"/>
</dbReference>
<dbReference type="RefSeq" id="WP_380736347.1">
    <property type="nucleotide sequence ID" value="NZ_JBHTJP010000002.1"/>
</dbReference>
<comment type="pathway">
    <text evidence="12">Steroid metabolism; cholesterol degradation.</text>
</comment>
<evidence type="ECO:0000256" key="3">
    <source>
        <dbReference type="ARBA" id="ARBA00022548"/>
    </source>
</evidence>
<keyword evidence="5" id="KW-0274">FAD</keyword>
<dbReference type="PANTHER" id="PTHR47470">
    <property type="entry name" value="CHOLESTEROL OXIDASE"/>
    <property type="match status" value="1"/>
</dbReference>
<feature type="domain" description="Glucose-methanol-choline oxidoreductase C-terminal" evidence="16">
    <location>
        <begin position="450"/>
        <end position="505"/>
    </location>
</feature>
<evidence type="ECO:0000256" key="2">
    <source>
        <dbReference type="ARBA" id="ARBA00010790"/>
    </source>
</evidence>
<sequence>MDQDYDYIIIGSGFGGSVSALRLSEKGYKVLVIEKGKWFKAEDFPKTNWNLRKWLWIPALRFFGIMKLSIFRHIAVISGTGVGGGSLVYANTLPVPKKAFYTSGSWSTLADWESELKPFYKQALKMLGATPNPKLFDGDLALKQMAEEMGRKEHFEAPDVAVYFGKEGQTVKDPYFEGQGLERTGCIFCGGCMTGCRHNAKNTLDKNYLWLAQQHGAEILAENEVFDVQASAEGYEIHSKSSTAFFPKKRRFTSKGVIFSGGVLGTVKLLLKLKESSLPKLSNKLGDDIRTNNETLISVSTADKNKDLSKGVAIGSLLHTDENSHLEIVRYSKGSGFWKLLHLPMAEGKNPVSRLVHIFGQLLSSPFSWFKTYFINSWSKSTTVLLFMQSVDSTLRLKRNFFGSLSTGVSKGKKPTSDIPESKELTNRYRKIINGKATSFALESLAGIPTTAHILGGAVMGKDATTGVINAKNEVFGYENMYVIDGSMISSNPGVNPSLSITAIAERAMNLIPEKDEASKMTFKDPVAKSQ</sequence>
<evidence type="ECO:0000256" key="11">
    <source>
        <dbReference type="ARBA" id="ARBA00038856"/>
    </source>
</evidence>
<evidence type="ECO:0000256" key="8">
    <source>
        <dbReference type="ARBA" id="ARBA00023166"/>
    </source>
</evidence>
<keyword evidence="6" id="KW-0560">Oxidoreductase</keyword>
<evidence type="ECO:0000256" key="14">
    <source>
        <dbReference type="ARBA" id="ARBA00049744"/>
    </source>
</evidence>
<dbReference type="Pfam" id="PF13450">
    <property type="entry name" value="NAD_binding_8"/>
    <property type="match status" value="1"/>
</dbReference>
<evidence type="ECO:0000256" key="6">
    <source>
        <dbReference type="ARBA" id="ARBA00023002"/>
    </source>
</evidence>
<evidence type="ECO:0000256" key="4">
    <source>
        <dbReference type="ARBA" id="ARBA00022630"/>
    </source>
</evidence>
<evidence type="ECO:0000256" key="15">
    <source>
        <dbReference type="ARBA" id="ARBA00049778"/>
    </source>
</evidence>
<dbReference type="Gene3D" id="3.50.50.60">
    <property type="entry name" value="FAD/NAD(P)-binding domain"/>
    <property type="match status" value="3"/>
</dbReference>
<evidence type="ECO:0000256" key="12">
    <source>
        <dbReference type="ARBA" id="ARBA00049645"/>
    </source>
</evidence>
<accession>A0ABW3IBE8</accession>
<dbReference type="SUPFAM" id="SSF51905">
    <property type="entry name" value="FAD/NAD(P)-binding domain"/>
    <property type="match status" value="1"/>
</dbReference>
<keyword evidence="3" id="KW-0153">Cholesterol metabolism</keyword>